<dbReference type="AlphaFoldDB" id="A0A410P6Z6"/>
<dbReference type="SUPFAM" id="SSF102114">
    <property type="entry name" value="Radical SAM enzymes"/>
    <property type="match status" value="1"/>
</dbReference>
<dbReference type="NCBIfam" id="TIGR04085">
    <property type="entry name" value="rSAM_more_4Fe4S"/>
    <property type="match status" value="1"/>
</dbReference>
<dbReference type="SFLD" id="SFLDS00029">
    <property type="entry name" value="Radical_SAM"/>
    <property type="match status" value="1"/>
</dbReference>
<proteinExistence type="inferred from homology"/>
<evidence type="ECO:0000256" key="1">
    <source>
        <dbReference type="ARBA" id="ARBA00001966"/>
    </source>
</evidence>
<dbReference type="GO" id="GO:0051539">
    <property type="term" value="F:4 iron, 4 sulfur cluster binding"/>
    <property type="evidence" value="ECO:0007669"/>
    <property type="project" value="UniProtKB-KW"/>
</dbReference>
<dbReference type="CDD" id="cd01335">
    <property type="entry name" value="Radical_SAM"/>
    <property type="match status" value="1"/>
</dbReference>
<dbReference type="SFLD" id="SFLDG01384">
    <property type="entry name" value="thioether_bond_formation_requi"/>
    <property type="match status" value="1"/>
</dbReference>
<dbReference type="PANTHER" id="PTHR43273">
    <property type="entry name" value="ANAEROBIC SULFATASE-MATURATING ENZYME HOMOLOG ASLB-RELATED"/>
    <property type="match status" value="1"/>
</dbReference>
<evidence type="ECO:0000259" key="8">
    <source>
        <dbReference type="PROSITE" id="PS51918"/>
    </source>
</evidence>
<protein>
    <recommendedName>
        <fullName evidence="8">Radical SAM core domain-containing protein</fullName>
    </recommendedName>
</protein>
<evidence type="ECO:0000313" key="9">
    <source>
        <dbReference type="EMBL" id="QAT17882.1"/>
    </source>
</evidence>
<dbReference type="EMBL" id="CP019384">
    <property type="protein sequence ID" value="QAT17882.1"/>
    <property type="molecule type" value="Genomic_DNA"/>
</dbReference>
<dbReference type="PANTHER" id="PTHR43273:SF3">
    <property type="entry name" value="ANAEROBIC SULFATASE-MATURATING ENZYME HOMOLOG ASLB-RELATED"/>
    <property type="match status" value="1"/>
</dbReference>
<keyword evidence="10" id="KW-1185">Reference proteome</keyword>
<dbReference type="SMART" id="SM00729">
    <property type="entry name" value="Elp3"/>
    <property type="match status" value="1"/>
</dbReference>
<dbReference type="SFLD" id="SFLDG01067">
    <property type="entry name" value="SPASM/twitch_domain_containing"/>
    <property type="match status" value="1"/>
</dbReference>
<dbReference type="GO" id="GO:0046872">
    <property type="term" value="F:metal ion binding"/>
    <property type="evidence" value="ECO:0007669"/>
    <property type="project" value="UniProtKB-KW"/>
</dbReference>
<comment type="similarity">
    <text evidence="7">Belongs to the radical SAM superfamily. Anaerobic sulfatase-maturating enzyme family.</text>
</comment>
<evidence type="ECO:0000256" key="7">
    <source>
        <dbReference type="ARBA" id="ARBA00023601"/>
    </source>
</evidence>
<evidence type="ECO:0000313" key="10">
    <source>
        <dbReference type="Proteomes" id="UP000287243"/>
    </source>
</evidence>
<evidence type="ECO:0000256" key="6">
    <source>
        <dbReference type="ARBA" id="ARBA00023014"/>
    </source>
</evidence>
<dbReference type="Gene3D" id="3.20.20.70">
    <property type="entry name" value="Aldolase class I"/>
    <property type="match status" value="1"/>
</dbReference>
<dbReference type="InterPro" id="IPR023867">
    <property type="entry name" value="Sulphatase_maturase_rSAM"/>
</dbReference>
<keyword evidence="6" id="KW-0411">Iron-sulfur</keyword>
<keyword evidence="4" id="KW-0479">Metal-binding</keyword>
<accession>A0A410P6Z6</accession>
<dbReference type="KEGG" id="vai:BU251_09175"/>
<reference evidence="9 10" key="1">
    <citation type="submission" date="2017-01" db="EMBL/GenBank/DDBJ databases">
        <title>First insights into the biology of 'candidatus Vampirococcus archaeovorus'.</title>
        <authorList>
            <person name="Kizina J."/>
            <person name="Jordan S."/>
            <person name="Stueber K."/>
            <person name="Reinhardt R."/>
            <person name="Harder J."/>
        </authorList>
    </citation>
    <scope>NUCLEOTIDE SEQUENCE [LARGE SCALE GENOMIC DNA]</scope>
    <source>
        <strain evidence="9 10">LiM</strain>
    </source>
</reference>
<dbReference type="InterPro" id="IPR006638">
    <property type="entry name" value="Elp3/MiaA/NifB-like_rSAM"/>
</dbReference>
<dbReference type="Proteomes" id="UP000287243">
    <property type="component" value="Chromosome"/>
</dbReference>
<sequence>MKPKSAYIFVTNKCNLRCKYCYEENRAGDMTPETMVAGIDWLVGHYEKEMFARPFESLTFTFFGGEPLLNFPTVRAGIDYLRDVCDKLNFRAGIHILSNGTVLTDEMTDYFKSIRPYGNFNWHFQVSLDGCEETHNANRVFANDEGSYKVISENIKKIREIFKSVGVRMTVTPENIKSLSKDFEALLSFGTPVTNLTPIVEGDWNDEVISTFIDELKKCIELYYQRGHNQYFNYLHHSLERIVDNSFNRQKGCRAGEYLIGISTEGKIYPCHRFVAYSKKYDFCLGDVWKGIDENGKAFKKIKEMRQKAVKCLNCKVFSCNRCFATNMYLNQDPAAVPDNGYCEMNERISSALRPIIRRLLVEGKLLLKEGEMADLKDKGVIYKVNKDEPAELVEDKLDVMARCMIRLVKELQDVKKGLSLLTAKPKD</sequence>
<keyword evidence="2" id="KW-0004">4Fe-4S</keyword>
<dbReference type="GO" id="GO:0032324">
    <property type="term" value="P:molybdopterin cofactor biosynthetic process"/>
    <property type="evidence" value="ECO:0007669"/>
    <property type="project" value="UniProtKB-ARBA"/>
</dbReference>
<feature type="domain" description="Radical SAM core" evidence="8">
    <location>
        <begin position="1"/>
        <end position="226"/>
    </location>
</feature>
<dbReference type="PROSITE" id="PS51918">
    <property type="entry name" value="RADICAL_SAM"/>
    <property type="match status" value="1"/>
</dbReference>
<dbReference type="InterPro" id="IPR023885">
    <property type="entry name" value="4Fe4S-binding_SPASM_dom"/>
</dbReference>
<keyword evidence="3" id="KW-0949">S-adenosyl-L-methionine</keyword>
<evidence type="ECO:0000256" key="4">
    <source>
        <dbReference type="ARBA" id="ARBA00022723"/>
    </source>
</evidence>
<evidence type="ECO:0000256" key="5">
    <source>
        <dbReference type="ARBA" id="ARBA00023004"/>
    </source>
</evidence>
<comment type="cofactor">
    <cofactor evidence="1">
        <name>[4Fe-4S] cluster</name>
        <dbReference type="ChEBI" id="CHEBI:49883"/>
    </cofactor>
</comment>
<dbReference type="InterPro" id="IPR007197">
    <property type="entry name" value="rSAM"/>
</dbReference>
<dbReference type="InterPro" id="IPR013785">
    <property type="entry name" value="Aldolase_TIM"/>
</dbReference>
<keyword evidence="5" id="KW-0408">Iron</keyword>
<dbReference type="SFLD" id="SFLDG01386">
    <property type="entry name" value="main_SPASM_domain-containing"/>
    <property type="match status" value="1"/>
</dbReference>
<gene>
    <name evidence="9" type="ORF">BU251_09175</name>
</gene>
<dbReference type="InterPro" id="IPR058240">
    <property type="entry name" value="rSAM_sf"/>
</dbReference>
<dbReference type="InterPro" id="IPR000385">
    <property type="entry name" value="MoaA_NifB_PqqE_Fe-S-bd_CS"/>
</dbReference>
<organism evidence="9 10">
    <name type="scientific">Velamenicoccus archaeovorus</name>
    <dbReference type="NCBI Taxonomy" id="1930593"/>
    <lineage>
        <taxon>Bacteria</taxon>
        <taxon>Pseudomonadati</taxon>
        <taxon>Candidatus Omnitrophota</taxon>
        <taxon>Candidatus Velamenicoccus</taxon>
    </lineage>
</organism>
<evidence type="ECO:0000256" key="3">
    <source>
        <dbReference type="ARBA" id="ARBA00022691"/>
    </source>
</evidence>
<dbReference type="PROSITE" id="PS01305">
    <property type="entry name" value="MOAA_NIFB_PQQE"/>
    <property type="match status" value="1"/>
</dbReference>
<evidence type="ECO:0000256" key="2">
    <source>
        <dbReference type="ARBA" id="ARBA00022485"/>
    </source>
</evidence>
<dbReference type="GO" id="GO:0016491">
    <property type="term" value="F:oxidoreductase activity"/>
    <property type="evidence" value="ECO:0007669"/>
    <property type="project" value="InterPro"/>
</dbReference>
<name>A0A410P6Z6_VELA1</name>
<dbReference type="Pfam" id="PF04055">
    <property type="entry name" value="Radical_SAM"/>
    <property type="match status" value="1"/>
</dbReference>
<dbReference type="RefSeq" id="WP_128700847.1">
    <property type="nucleotide sequence ID" value="NZ_CP019384.1"/>
</dbReference>
<dbReference type="OrthoDB" id="9808591at2"/>